<evidence type="ECO:0000256" key="13">
    <source>
        <dbReference type="SAM" id="Phobius"/>
    </source>
</evidence>
<dbReference type="PRINTS" id="PR00695">
    <property type="entry name" value="CUNO2RDTASE"/>
</dbReference>
<dbReference type="InterPro" id="IPR045087">
    <property type="entry name" value="Cu-oxidase_fam"/>
</dbReference>
<feature type="transmembrane region" description="Helical" evidence="13">
    <location>
        <begin position="388"/>
        <end position="409"/>
    </location>
</feature>
<sequence>MTSLSPRPTQPSGAPRPLSARSSWHLAANAPVVVWLLATFGVSLVHREVAVSAWLLVHLTLLGAVTNAILVWSAHFADALLRRRTDGRARRGQAVRLVVLNVGVLTTVVGMVTSRWPVTLVGAAVVGLAVAWHGAALARSTRGALTGPLAVCVRFYVAAAWLLPFGAAVGVLLARGAGPGWHARLVLAHTGLNVLGFVGLTVLGTLVTLWPTMLRTTMDPRAVRAVTPTLAWTLGGLGVGVVGALTGVRLLAAAGVVAYVVGVVCALVPMVGAARRRPPASFATLSAASAVVWWLGTLATAVVLLVVTPSWTALEARLGALTVPLVGGFAAQVLLGALTYLVPVVLGGGPAVVRTTAARLERGALTRIVVANGGLLVFVLPGSSALRALSSIAALGAGASFLVLLALALRDHRRARLGRMATVEAPEPPVPGTPQGPQVEAVRGPARATQLAAGVAVLALVVAGAAALDPSGLRLAAMPGGGVAGGAAGASVTPTGRTTTVEVEARDMRFTPSRIEVPAGDRLVLVVRNTDPTTVHDLALDTGAFTGRLAVGASATLDVGVVGRTIEGWCTIVGHRQSGMTLDIVPTGLAAAGDAAPGATDAPSGGTDDGGMNHSRMDHGSASGPSAADDIDLHQAPPAGFEARDASLPPLDDRTVREVTLTVSELTADVAPGVSQKLWTFGGSAPGPTLHGRVGDTFVVTLVNDGTIGHSIDFHAGMLAPDQPMRTIAPGETLTYRFTATMSGIWMYHCSTMPMSAHIANGMFGAVVIEPPDLPEVDASYVLVQSEFYLGAQGGEVDVDKIATQLPDLVTFNGYAHQYAYDPIEARTGDRLRIWVLAAGPNVGTSFHVVGGQFDTVFHEGTYRLRPGNAARGGSQALGLSVAQGGFVELVMPEAGTYPFVSHVMSDAEKGATGRIHVTD</sequence>
<dbReference type="CDD" id="cd11020">
    <property type="entry name" value="CuRO_1_CuNIR"/>
    <property type="match status" value="1"/>
</dbReference>
<feature type="transmembrane region" description="Helical" evidence="13">
    <location>
        <begin position="364"/>
        <end position="382"/>
    </location>
</feature>
<evidence type="ECO:0000256" key="4">
    <source>
        <dbReference type="ARBA" id="ARBA00011233"/>
    </source>
</evidence>
<comment type="caution">
    <text evidence="16">The sequence shown here is derived from an EMBL/GenBank/DDBJ whole genome shotgun (WGS) entry which is preliminary data.</text>
</comment>
<dbReference type="EC" id="1.7.2.1" evidence="5"/>
<comment type="catalytic activity">
    <reaction evidence="11">
        <text>nitric oxide + Fe(III)-[cytochrome c] + H2O = Fe(II)-[cytochrome c] + nitrite + 2 H(+)</text>
        <dbReference type="Rhea" id="RHEA:15233"/>
        <dbReference type="Rhea" id="RHEA-COMP:10350"/>
        <dbReference type="Rhea" id="RHEA-COMP:14399"/>
        <dbReference type="ChEBI" id="CHEBI:15377"/>
        <dbReference type="ChEBI" id="CHEBI:15378"/>
        <dbReference type="ChEBI" id="CHEBI:16301"/>
        <dbReference type="ChEBI" id="CHEBI:16480"/>
        <dbReference type="ChEBI" id="CHEBI:29033"/>
        <dbReference type="ChEBI" id="CHEBI:29034"/>
        <dbReference type="EC" id="1.7.2.1"/>
    </reaction>
</comment>
<organism evidence="16 17">
    <name type="scientific">Flavimobilis rhizosphaerae</name>
    <dbReference type="NCBI Taxonomy" id="2775421"/>
    <lineage>
        <taxon>Bacteria</taxon>
        <taxon>Bacillati</taxon>
        <taxon>Actinomycetota</taxon>
        <taxon>Actinomycetes</taxon>
        <taxon>Micrococcales</taxon>
        <taxon>Jonesiaceae</taxon>
        <taxon>Flavimobilis</taxon>
    </lineage>
</organism>
<feature type="transmembrane region" description="Helical" evidence="13">
    <location>
        <begin position="451"/>
        <end position="468"/>
    </location>
</feature>
<evidence type="ECO:0000256" key="2">
    <source>
        <dbReference type="ARBA" id="ARBA00001973"/>
    </source>
</evidence>
<gene>
    <name evidence="16" type="ORF">IGS67_02115</name>
</gene>
<keyword evidence="13" id="KW-0812">Transmembrane</keyword>
<keyword evidence="7" id="KW-0479">Metal-binding</keyword>
<feature type="transmembrane region" description="Helical" evidence="13">
    <location>
        <begin position="51"/>
        <end position="73"/>
    </location>
</feature>
<evidence type="ECO:0000256" key="6">
    <source>
        <dbReference type="ARBA" id="ARBA00017290"/>
    </source>
</evidence>
<keyword evidence="10" id="KW-0186">Copper</keyword>
<evidence type="ECO:0000256" key="8">
    <source>
        <dbReference type="ARBA" id="ARBA00022737"/>
    </source>
</evidence>
<dbReference type="EMBL" id="JACZDF010000001">
    <property type="protein sequence ID" value="MBD9698289.1"/>
    <property type="molecule type" value="Genomic_DNA"/>
</dbReference>
<reference evidence="16 17" key="1">
    <citation type="submission" date="2020-09" db="EMBL/GenBank/DDBJ databases">
        <title>Flavimobilis rhizosphaerae sp. nov., isolated from rhizosphere soil of Spartina alterniflora.</title>
        <authorList>
            <person name="Hanqin C."/>
        </authorList>
    </citation>
    <scope>NUCLEOTIDE SEQUENCE [LARGE SCALE GENOMIC DNA]</scope>
    <source>
        <strain evidence="16 17">GY 10621</strain>
    </source>
</reference>
<dbReference type="InterPro" id="IPR028096">
    <property type="entry name" value="EfeO_Cupredoxin"/>
</dbReference>
<comment type="similarity">
    <text evidence="3">Belongs to the multicopper oxidase family.</text>
</comment>
<comment type="cofactor">
    <cofactor evidence="1">
        <name>Cu(+)</name>
        <dbReference type="ChEBI" id="CHEBI:49552"/>
    </cofactor>
</comment>
<evidence type="ECO:0000256" key="11">
    <source>
        <dbReference type="ARBA" id="ARBA00049340"/>
    </source>
</evidence>
<evidence type="ECO:0000259" key="14">
    <source>
        <dbReference type="Pfam" id="PF07732"/>
    </source>
</evidence>
<feature type="transmembrane region" description="Helical" evidence="13">
    <location>
        <begin position="222"/>
        <end position="245"/>
    </location>
</feature>
<feature type="transmembrane region" description="Helical" evidence="13">
    <location>
        <begin position="26"/>
        <end position="45"/>
    </location>
</feature>
<feature type="domain" description="EfeO-type cupredoxin-like" evidence="15">
    <location>
        <begin position="495"/>
        <end position="559"/>
    </location>
</feature>
<keyword evidence="9" id="KW-0560">Oxidoreductase</keyword>
<feature type="transmembrane region" description="Helical" evidence="13">
    <location>
        <begin position="186"/>
        <end position="210"/>
    </location>
</feature>
<evidence type="ECO:0000256" key="7">
    <source>
        <dbReference type="ARBA" id="ARBA00022723"/>
    </source>
</evidence>
<dbReference type="PANTHER" id="PTHR11709">
    <property type="entry name" value="MULTI-COPPER OXIDASE"/>
    <property type="match status" value="1"/>
</dbReference>
<feature type="transmembrane region" description="Helical" evidence="13">
    <location>
        <begin position="149"/>
        <end position="174"/>
    </location>
</feature>
<evidence type="ECO:0000256" key="1">
    <source>
        <dbReference type="ARBA" id="ARBA00001960"/>
    </source>
</evidence>
<feature type="transmembrane region" description="Helical" evidence="13">
    <location>
        <begin position="285"/>
        <end position="309"/>
    </location>
</feature>
<feature type="transmembrane region" description="Helical" evidence="13">
    <location>
        <begin position="118"/>
        <end position="137"/>
    </location>
</feature>
<dbReference type="RefSeq" id="WP_192277355.1">
    <property type="nucleotide sequence ID" value="NZ_JACZDF010000001.1"/>
</dbReference>
<evidence type="ECO:0000313" key="16">
    <source>
        <dbReference type="EMBL" id="MBD9698289.1"/>
    </source>
</evidence>
<protein>
    <recommendedName>
        <fullName evidence="6">Copper-containing nitrite reductase</fullName>
        <ecNumber evidence="5">1.7.2.1</ecNumber>
    </recommendedName>
</protein>
<evidence type="ECO:0000256" key="10">
    <source>
        <dbReference type="ARBA" id="ARBA00023008"/>
    </source>
</evidence>
<feature type="compositionally biased region" description="Low complexity" evidence="12">
    <location>
        <begin position="593"/>
        <end position="606"/>
    </location>
</feature>
<dbReference type="PANTHER" id="PTHR11709:SF394">
    <property type="entry name" value="FI03373P-RELATED"/>
    <property type="match status" value="1"/>
</dbReference>
<feature type="transmembrane region" description="Helical" evidence="13">
    <location>
        <begin position="329"/>
        <end position="352"/>
    </location>
</feature>
<evidence type="ECO:0000256" key="9">
    <source>
        <dbReference type="ARBA" id="ARBA00023002"/>
    </source>
</evidence>
<dbReference type="Proteomes" id="UP000642107">
    <property type="component" value="Unassembled WGS sequence"/>
</dbReference>
<comment type="cofactor">
    <cofactor evidence="2">
        <name>Cu(2+)</name>
        <dbReference type="ChEBI" id="CHEBI:29036"/>
    </cofactor>
</comment>
<comment type="subunit">
    <text evidence="4">Homotrimer.</text>
</comment>
<evidence type="ECO:0000313" key="17">
    <source>
        <dbReference type="Proteomes" id="UP000642107"/>
    </source>
</evidence>
<feature type="region of interest" description="Disordered" evidence="12">
    <location>
        <begin position="593"/>
        <end position="634"/>
    </location>
</feature>
<evidence type="ECO:0000256" key="12">
    <source>
        <dbReference type="SAM" id="MobiDB-lite"/>
    </source>
</evidence>
<dbReference type="CDD" id="cd04208">
    <property type="entry name" value="CuRO_2_CuNIR"/>
    <property type="match status" value="1"/>
</dbReference>
<feature type="transmembrane region" description="Helical" evidence="13">
    <location>
        <begin position="94"/>
        <end position="112"/>
    </location>
</feature>
<name>A0ABR9DMV0_9MICO</name>
<keyword evidence="13" id="KW-1133">Transmembrane helix</keyword>
<accession>A0ABR9DMV0</accession>
<keyword evidence="17" id="KW-1185">Reference proteome</keyword>
<dbReference type="SUPFAM" id="SSF49503">
    <property type="entry name" value="Cupredoxins"/>
    <property type="match status" value="3"/>
</dbReference>
<dbReference type="InterPro" id="IPR001287">
    <property type="entry name" value="NO2-reductase_Cu"/>
</dbReference>
<feature type="transmembrane region" description="Helical" evidence="13">
    <location>
        <begin position="251"/>
        <end position="273"/>
    </location>
</feature>
<dbReference type="Gene3D" id="2.60.40.420">
    <property type="entry name" value="Cupredoxins - blue copper proteins"/>
    <property type="match status" value="3"/>
</dbReference>
<dbReference type="Pfam" id="PF07732">
    <property type="entry name" value="Cu-oxidase_3"/>
    <property type="match status" value="1"/>
</dbReference>
<dbReference type="InterPro" id="IPR011707">
    <property type="entry name" value="Cu-oxidase-like_N"/>
</dbReference>
<evidence type="ECO:0000256" key="3">
    <source>
        <dbReference type="ARBA" id="ARBA00010609"/>
    </source>
</evidence>
<dbReference type="Pfam" id="PF13473">
    <property type="entry name" value="Cupredoxin_1"/>
    <property type="match status" value="1"/>
</dbReference>
<keyword evidence="13" id="KW-0472">Membrane</keyword>
<evidence type="ECO:0000256" key="5">
    <source>
        <dbReference type="ARBA" id="ARBA00011882"/>
    </source>
</evidence>
<keyword evidence="8" id="KW-0677">Repeat</keyword>
<feature type="domain" description="Plastocyanin-like" evidence="14">
    <location>
        <begin position="664"/>
        <end position="772"/>
    </location>
</feature>
<proteinExistence type="inferred from homology"/>
<evidence type="ECO:0000259" key="15">
    <source>
        <dbReference type="Pfam" id="PF13473"/>
    </source>
</evidence>
<dbReference type="InterPro" id="IPR008972">
    <property type="entry name" value="Cupredoxin"/>
</dbReference>